<reference evidence="1 2" key="1">
    <citation type="journal article" date="2018" name="PLoS Genet.">
        <title>Population sequencing reveals clonal diversity and ancestral inbreeding in the grapevine cultivar Chardonnay.</title>
        <authorList>
            <person name="Roach M.J."/>
            <person name="Johnson D.L."/>
            <person name="Bohlmann J."/>
            <person name="van Vuuren H.J."/>
            <person name="Jones S.J."/>
            <person name="Pretorius I.S."/>
            <person name="Schmidt S.A."/>
            <person name="Borneman A.R."/>
        </authorList>
    </citation>
    <scope>NUCLEOTIDE SEQUENCE [LARGE SCALE GENOMIC DNA]</scope>
    <source>
        <strain evidence="2">cv. Chardonnay</strain>
        <tissue evidence="1">Leaf</tissue>
    </source>
</reference>
<organism evidence="1 2">
    <name type="scientific">Vitis vinifera</name>
    <name type="common">Grape</name>
    <dbReference type="NCBI Taxonomy" id="29760"/>
    <lineage>
        <taxon>Eukaryota</taxon>
        <taxon>Viridiplantae</taxon>
        <taxon>Streptophyta</taxon>
        <taxon>Embryophyta</taxon>
        <taxon>Tracheophyta</taxon>
        <taxon>Spermatophyta</taxon>
        <taxon>Magnoliopsida</taxon>
        <taxon>eudicotyledons</taxon>
        <taxon>Gunneridae</taxon>
        <taxon>Pentapetalae</taxon>
        <taxon>rosids</taxon>
        <taxon>Vitales</taxon>
        <taxon>Vitaceae</taxon>
        <taxon>Viteae</taxon>
        <taxon>Vitis</taxon>
    </lineage>
</organism>
<gene>
    <name evidence="1" type="ORF">CK203_021419</name>
</gene>
<evidence type="ECO:0000313" key="2">
    <source>
        <dbReference type="Proteomes" id="UP000288805"/>
    </source>
</evidence>
<evidence type="ECO:0000313" key="1">
    <source>
        <dbReference type="EMBL" id="RVW99679.1"/>
    </source>
</evidence>
<dbReference type="AlphaFoldDB" id="A0A438ISI8"/>
<accession>A0A438ISI8</accession>
<proteinExistence type="predicted"/>
<dbReference type="EMBL" id="QGNW01000086">
    <property type="protein sequence ID" value="RVW99679.1"/>
    <property type="molecule type" value="Genomic_DNA"/>
</dbReference>
<protein>
    <submittedName>
        <fullName evidence="1">Uncharacterized protein</fullName>
    </submittedName>
</protein>
<name>A0A438ISI8_VITVI</name>
<sequence length="61" mass="6802">MAPAAPRSGDAIFANVERVNAELFTLTMVRSCVNCLRIWRRLKKSTNSSIKCNLFVSIPCT</sequence>
<comment type="caution">
    <text evidence="1">The sequence shown here is derived from an EMBL/GenBank/DDBJ whole genome shotgun (WGS) entry which is preliminary data.</text>
</comment>
<dbReference type="Proteomes" id="UP000288805">
    <property type="component" value="Unassembled WGS sequence"/>
</dbReference>